<proteinExistence type="predicted"/>
<evidence type="ECO:0008006" key="4">
    <source>
        <dbReference type="Google" id="ProtNLM"/>
    </source>
</evidence>
<name>A0A6A5YBR2_9PLEO</name>
<reference evidence="2" key="1">
    <citation type="journal article" date="2020" name="Stud. Mycol.">
        <title>101 Dothideomycetes genomes: a test case for predicting lifestyles and emergence of pathogens.</title>
        <authorList>
            <person name="Haridas S."/>
            <person name="Albert R."/>
            <person name="Binder M."/>
            <person name="Bloem J."/>
            <person name="Labutti K."/>
            <person name="Salamov A."/>
            <person name="Andreopoulos B."/>
            <person name="Baker S."/>
            <person name="Barry K."/>
            <person name="Bills G."/>
            <person name="Bluhm B."/>
            <person name="Cannon C."/>
            <person name="Castanera R."/>
            <person name="Culley D."/>
            <person name="Daum C."/>
            <person name="Ezra D."/>
            <person name="Gonzalez J."/>
            <person name="Henrissat B."/>
            <person name="Kuo A."/>
            <person name="Liang C."/>
            <person name="Lipzen A."/>
            <person name="Lutzoni F."/>
            <person name="Magnuson J."/>
            <person name="Mondo S."/>
            <person name="Nolan M."/>
            <person name="Ohm R."/>
            <person name="Pangilinan J."/>
            <person name="Park H.-J."/>
            <person name="Ramirez L."/>
            <person name="Alfaro M."/>
            <person name="Sun H."/>
            <person name="Tritt A."/>
            <person name="Yoshinaga Y."/>
            <person name="Zwiers L.-H."/>
            <person name="Turgeon B."/>
            <person name="Goodwin S."/>
            <person name="Spatafora J."/>
            <person name="Crous P."/>
            <person name="Grigoriev I."/>
        </authorList>
    </citation>
    <scope>NUCLEOTIDE SEQUENCE</scope>
    <source>
        <strain evidence="2">CBS 175.79</strain>
    </source>
</reference>
<keyword evidence="3" id="KW-1185">Reference proteome</keyword>
<keyword evidence="1" id="KW-0732">Signal</keyword>
<evidence type="ECO:0000313" key="3">
    <source>
        <dbReference type="Proteomes" id="UP000799778"/>
    </source>
</evidence>
<gene>
    <name evidence="2" type="ORF">BU24DRAFT_417778</name>
</gene>
<accession>A0A6A5YBR2</accession>
<dbReference type="AlphaFoldDB" id="A0A6A5YBR2"/>
<evidence type="ECO:0000256" key="1">
    <source>
        <dbReference type="SAM" id="SignalP"/>
    </source>
</evidence>
<dbReference type="EMBL" id="ML978066">
    <property type="protein sequence ID" value="KAF2022120.1"/>
    <property type="molecule type" value="Genomic_DNA"/>
</dbReference>
<feature type="chain" id="PRO_5025474135" description="Secreted protein" evidence="1">
    <location>
        <begin position="25"/>
        <end position="71"/>
    </location>
</feature>
<dbReference type="Proteomes" id="UP000799778">
    <property type="component" value="Unassembled WGS sequence"/>
</dbReference>
<sequence>MVKGCGLMMMMLMMVLMLGIVCLAWESIDGAVLMDWYNRHSDICYNQRMHVRSTLSVVIRCTLKGGGDSQR</sequence>
<dbReference type="GeneID" id="54284202"/>
<protein>
    <recommendedName>
        <fullName evidence="4">Secreted protein</fullName>
    </recommendedName>
</protein>
<evidence type="ECO:0000313" key="2">
    <source>
        <dbReference type="EMBL" id="KAF2022120.1"/>
    </source>
</evidence>
<organism evidence="2 3">
    <name type="scientific">Aaosphaeria arxii CBS 175.79</name>
    <dbReference type="NCBI Taxonomy" id="1450172"/>
    <lineage>
        <taxon>Eukaryota</taxon>
        <taxon>Fungi</taxon>
        <taxon>Dikarya</taxon>
        <taxon>Ascomycota</taxon>
        <taxon>Pezizomycotina</taxon>
        <taxon>Dothideomycetes</taxon>
        <taxon>Pleosporomycetidae</taxon>
        <taxon>Pleosporales</taxon>
        <taxon>Pleosporales incertae sedis</taxon>
        <taxon>Aaosphaeria</taxon>
    </lineage>
</organism>
<dbReference type="RefSeq" id="XP_033390459.1">
    <property type="nucleotide sequence ID" value="XM_033526805.1"/>
</dbReference>
<feature type="signal peptide" evidence="1">
    <location>
        <begin position="1"/>
        <end position="24"/>
    </location>
</feature>